<evidence type="ECO:0000259" key="6">
    <source>
        <dbReference type="Pfam" id="PF01699"/>
    </source>
</evidence>
<feature type="transmembrane region" description="Helical" evidence="5">
    <location>
        <begin position="152"/>
        <end position="175"/>
    </location>
</feature>
<dbReference type="GO" id="GO:0005262">
    <property type="term" value="F:calcium channel activity"/>
    <property type="evidence" value="ECO:0007669"/>
    <property type="project" value="TreeGrafter"/>
</dbReference>
<dbReference type="GO" id="GO:0005886">
    <property type="term" value="C:plasma membrane"/>
    <property type="evidence" value="ECO:0007669"/>
    <property type="project" value="TreeGrafter"/>
</dbReference>
<feature type="transmembrane region" description="Helical" evidence="5">
    <location>
        <begin position="297"/>
        <end position="316"/>
    </location>
</feature>
<reference evidence="8" key="1">
    <citation type="submission" date="2019-02" db="EMBL/GenBank/DDBJ databases">
        <authorList>
            <person name="Gruber-Vodicka R. H."/>
            <person name="Seah K. B. B."/>
        </authorList>
    </citation>
    <scope>NUCLEOTIDE SEQUENCE</scope>
    <source>
        <strain evidence="9">BECK_SA2B12</strain>
        <strain evidence="7">BECK_SA2B15</strain>
        <strain evidence="8">BECK_SA2B20</strain>
    </source>
</reference>
<dbReference type="EMBL" id="CAADFJ010000203">
    <property type="protein sequence ID" value="VFK04736.1"/>
    <property type="molecule type" value="Genomic_DNA"/>
</dbReference>
<dbReference type="GO" id="GO:0008273">
    <property type="term" value="F:calcium, potassium:sodium antiporter activity"/>
    <property type="evidence" value="ECO:0007669"/>
    <property type="project" value="TreeGrafter"/>
</dbReference>
<evidence type="ECO:0000313" key="7">
    <source>
        <dbReference type="EMBL" id="VFK00550.1"/>
    </source>
</evidence>
<dbReference type="EMBL" id="CAADFG010000195">
    <property type="protein sequence ID" value="VFK00550.1"/>
    <property type="molecule type" value="Genomic_DNA"/>
</dbReference>
<feature type="transmembrane region" description="Helical" evidence="5">
    <location>
        <begin position="224"/>
        <end position="243"/>
    </location>
</feature>
<dbReference type="Gene3D" id="1.20.1420.30">
    <property type="entry name" value="NCX, central ion-binding region"/>
    <property type="match status" value="2"/>
</dbReference>
<evidence type="ECO:0000256" key="4">
    <source>
        <dbReference type="ARBA" id="ARBA00023136"/>
    </source>
</evidence>
<keyword evidence="4 5" id="KW-0472">Membrane</keyword>
<evidence type="ECO:0000256" key="5">
    <source>
        <dbReference type="SAM" id="Phobius"/>
    </source>
</evidence>
<dbReference type="InterPro" id="IPR004837">
    <property type="entry name" value="NaCa_Exmemb"/>
</dbReference>
<feature type="transmembrane region" description="Helical" evidence="5">
    <location>
        <begin position="70"/>
        <end position="96"/>
    </location>
</feature>
<comment type="subcellular location">
    <subcellularLocation>
        <location evidence="1">Membrane</location>
        <topology evidence="1">Multi-pass membrane protein</topology>
    </subcellularLocation>
</comment>
<sequence length="384" mass="41165">MDLLIALGVIIIASVVIMYACDSFDDAASYLGRNMAPGVRGATINAIGSSMPELMTAMFLLFLFHDRDGFSAGVATTAGSAIFNAVIIPTLCIFAVRYKGIIVKGSGNAVAVVREKIARIQISKRSLLRDGSFLLIAEAALIWFLGNSIMTWWMGGALLVIYGVYFLFLASGFGATNDGDAKEKDAEEDAEDEENESPSRLKALLTFDFNNLIYRGRNYTTGSAWVVLSLATVVIGIACWQLAEAVMLSASALGVPAYFTALIFAAAATSVPDTVLSVKDAMRGEYDDAISNAVGSNTFDITVGLGLPLLLYALLFDNVLVMSADQTQALRIVLFAVTVVVLAAFLLRKHVTVATAYFLLIIYVGWMGFVFYDMAGVMAMQEAG</sequence>
<dbReference type="EMBL" id="CAADFI010000204">
    <property type="protein sequence ID" value="VFK00792.1"/>
    <property type="molecule type" value="Genomic_DNA"/>
</dbReference>
<evidence type="ECO:0000313" key="9">
    <source>
        <dbReference type="EMBL" id="VFK04736.1"/>
    </source>
</evidence>
<feature type="transmembrane region" description="Helical" evidence="5">
    <location>
        <begin position="328"/>
        <end position="347"/>
    </location>
</feature>
<name>A0A450V7J0_9GAMM</name>
<gene>
    <name evidence="7" type="ORF">BECKH772A_GA0070896_101955</name>
    <name evidence="8" type="ORF">BECKH772B_GA0070898_102043</name>
    <name evidence="9" type="ORF">BECKH772C_GA0070978_102033</name>
</gene>
<proteinExistence type="predicted"/>
<dbReference type="GO" id="GO:0006874">
    <property type="term" value="P:intracellular calcium ion homeostasis"/>
    <property type="evidence" value="ECO:0007669"/>
    <property type="project" value="TreeGrafter"/>
</dbReference>
<dbReference type="PANTHER" id="PTHR10846">
    <property type="entry name" value="SODIUM/POTASSIUM/CALCIUM EXCHANGER"/>
    <property type="match status" value="1"/>
</dbReference>
<dbReference type="Pfam" id="PF01699">
    <property type="entry name" value="Na_Ca_ex"/>
    <property type="match status" value="2"/>
</dbReference>
<evidence type="ECO:0000256" key="1">
    <source>
        <dbReference type="ARBA" id="ARBA00004141"/>
    </source>
</evidence>
<keyword evidence="2 5" id="KW-0812">Transmembrane</keyword>
<dbReference type="PANTHER" id="PTHR10846:SF8">
    <property type="entry name" value="INNER MEMBRANE PROTEIN YRBG"/>
    <property type="match status" value="1"/>
</dbReference>
<dbReference type="InterPro" id="IPR004481">
    <property type="entry name" value="K/Na/Ca-exchanger"/>
</dbReference>
<protein>
    <submittedName>
        <fullName evidence="8">Cation:H+ antiporter</fullName>
    </submittedName>
</protein>
<feature type="transmembrane region" description="Helical" evidence="5">
    <location>
        <begin position="127"/>
        <end position="146"/>
    </location>
</feature>
<evidence type="ECO:0000256" key="3">
    <source>
        <dbReference type="ARBA" id="ARBA00022989"/>
    </source>
</evidence>
<organism evidence="8">
    <name type="scientific">Candidatus Kentrum eta</name>
    <dbReference type="NCBI Taxonomy" id="2126337"/>
    <lineage>
        <taxon>Bacteria</taxon>
        <taxon>Pseudomonadati</taxon>
        <taxon>Pseudomonadota</taxon>
        <taxon>Gammaproteobacteria</taxon>
        <taxon>Candidatus Kentrum</taxon>
    </lineage>
</organism>
<keyword evidence="3 5" id="KW-1133">Transmembrane helix</keyword>
<feature type="transmembrane region" description="Helical" evidence="5">
    <location>
        <begin position="44"/>
        <end position="64"/>
    </location>
</feature>
<evidence type="ECO:0000256" key="2">
    <source>
        <dbReference type="ARBA" id="ARBA00022692"/>
    </source>
</evidence>
<feature type="domain" description="Sodium/calcium exchanger membrane region" evidence="6">
    <location>
        <begin position="224"/>
        <end position="371"/>
    </location>
</feature>
<feature type="transmembrane region" description="Helical" evidence="5">
    <location>
        <begin position="255"/>
        <end position="276"/>
    </location>
</feature>
<feature type="transmembrane region" description="Helical" evidence="5">
    <location>
        <begin position="6"/>
        <end position="24"/>
    </location>
</feature>
<accession>A0A450V7J0</accession>
<evidence type="ECO:0000313" key="8">
    <source>
        <dbReference type="EMBL" id="VFK00792.1"/>
    </source>
</evidence>
<dbReference type="AlphaFoldDB" id="A0A450V7J0"/>
<dbReference type="InterPro" id="IPR044880">
    <property type="entry name" value="NCX_ion-bd_dom_sf"/>
</dbReference>
<feature type="transmembrane region" description="Helical" evidence="5">
    <location>
        <begin position="354"/>
        <end position="372"/>
    </location>
</feature>
<feature type="domain" description="Sodium/calcium exchanger membrane region" evidence="6">
    <location>
        <begin position="6"/>
        <end position="169"/>
    </location>
</feature>